<name>A0A2M4D3U8_ANODA</name>
<proteinExistence type="predicted"/>
<feature type="signal peptide" evidence="1">
    <location>
        <begin position="1"/>
        <end position="20"/>
    </location>
</feature>
<feature type="chain" id="PRO_5014973414" evidence="1">
    <location>
        <begin position="21"/>
        <end position="68"/>
    </location>
</feature>
<dbReference type="EMBL" id="GGFL01008072">
    <property type="protein sequence ID" value="MBW72250.1"/>
    <property type="molecule type" value="Transcribed_RNA"/>
</dbReference>
<keyword evidence="1" id="KW-0732">Signal</keyword>
<dbReference type="AlphaFoldDB" id="A0A2M4D3U8"/>
<organism evidence="2">
    <name type="scientific">Anopheles darlingi</name>
    <name type="common">Mosquito</name>
    <dbReference type="NCBI Taxonomy" id="43151"/>
    <lineage>
        <taxon>Eukaryota</taxon>
        <taxon>Metazoa</taxon>
        <taxon>Ecdysozoa</taxon>
        <taxon>Arthropoda</taxon>
        <taxon>Hexapoda</taxon>
        <taxon>Insecta</taxon>
        <taxon>Pterygota</taxon>
        <taxon>Neoptera</taxon>
        <taxon>Endopterygota</taxon>
        <taxon>Diptera</taxon>
        <taxon>Nematocera</taxon>
        <taxon>Culicoidea</taxon>
        <taxon>Culicidae</taxon>
        <taxon>Anophelinae</taxon>
        <taxon>Anopheles</taxon>
    </lineage>
</organism>
<evidence type="ECO:0000313" key="2">
    <source>
        <dbReference type="EMBL" id="MBW72250.1"/>
    </source>
</evidence>
<evidence type="ECO:0000256" key="1">
    <source>
        <dbReference type="SAM" id="SignalP"/>
    </source>
</evidence>
<reference evidence="2" key="1">
    <citation type="submission" date="2018-01" db="EMBL/GenBank/DDBJ databases">
        <title>An insight into the sialome of Amazonian anophelines.</title>
        <authorList>
            <person name="Ribeiro J.M."/>
            <person name="Scarpassa V."/>
            <person name="Calvo E."/>
        </authorList>
    </citation>
    <scope>NUCLEOTIDE SEQUENCE</scope>
</reference>
<protein>
    <submittedName>
        <fullName evidence="2">Putative secreted protein</fullName>
    </submittedName>
</protein>
<sequence length="68" mass="7068">MVRLARACSLLAGSAGVTLALLGRVGFNICCCNPCSRLSMIGSRRMFCSRKLTAISCTSMAAPSNPVA</sequence>
<accession>A0A2M4D3U8</accession>